<protein>
    <recommendedName>
        <fullName evidence="4">PA14 domain-containing protein</fullName>
    </recommendedName>
</protein>
<evidence type="ECO:0000313" key="2">
    <source>
        <dbReference type="EMBL" id="TXD72518.1"/>
    </source>
</evidence>
<evidence type="ECO:0008006" key="4">
    <source>
        <dbReference type="Google" id="ProtNLM"/>
    </source>
</evidence>
<keyword evidence="3" id="KW-1185">Reference proteome</keyword>
<dbReference type="OrthoDB" id="1430919at2"/>
<evidence type="ECO:0000256" key="1">
    <source>
        <dbReference type="SAM" id="SignalP"/>
    </source>
</evidence>
<dbReference type="RefSeq" id="WP_146744010.1">
    <property type="nucleotide sequence ID" value="NZ_UEGI01000011.1"/>
</dbReference>
<proteinExistence type="predicted"/>
<evidence type="ECO:0000313" key="3">
    <source>
        <dbReference type="Proteomes" id="UP000321497"/>
    </source>
</evidence>
<comment type="caution">
    <text evidence="2">The sequence shown here is derived from an EMBL/GenBank/DDBJ whole genome shotgun (WGS) entry which is preliminary data.</text>
</comment>
<dbReference type="AlphaFoldDB" id="A0A5C6YZ26"/>
<sequence>MVLNYFPKLLITCIVMVFAVSTSHAQVGIGTVTPEGVLDLNDDSGTNKYGLVLPRVALTRTDLATPIVDPDPVALPGTLPVGTVVYNTATTNFGNYSVYPGIYMWDGIDWINEFPKKNAEIFKQDNSGGALRTITSAGYQDIPGLIARTFTPAYTGTYKIEVSVNWGGGYATDSGSGIDVAVMSGIFRFTVDGVDKLIPAHTWSGRHGGGTKYYDIWEQSTVVIYKDLVANTPYSFSLSFDQTVADGFENSGNSGNGMGWLGGDIPCTVEFVFLD</sequence>
<gene>
    <name evidence="2" type="ORF">ESU54_11940</name>
</gene>
<accession>A0A5C6YZ26</accession>
<feature type="chain" id="PRO_5023080938" description="PA14 domain-containing protein" evidence="1">
    <location>
        <begin position="26"/>
        <end position="275"/>
    </location>
</feature>
<keyword evidence="1" id="KW-0732">Signal</keyword>
<dbReference type="EMBL" id="VORT01000008">
    <property type="protein sequence ID" value="TXD72518.1"/>
    <property type="molecule type" value="Genomic_DNA"/>
</dbReference>
<organism evidence="2 3">
    <name type="scientific">Aequorivita antarctica</name>
    <dbReference type="NCBI Taxonomy" id="153266"/>
    <lineage>
        <taxon>Bacteria</taxon>
        <taxon>Pseudomonadati</taxon>
        <taxon>Bacteroidota</taxon>
        <taxon>Flavobacteriia</taxon>
        <taxon>Flavobacteriales</taxon>
        <taxon>Flavobacteriaceae</taxon>
        <taxon>Aequorivita</taxon>
    </lineage>
</organism>
<name>A0A5C6YZ26_9FLAO</name>
<reference evidence="2 3" key="1">
    <citation type="submission" date="2019-08" db="EMBL/GenBank/DDBJ databases">
        <title>Genome of Aequorivita antarctica SW49 (type strain).</title>
        <authorList>
            <person name="Bowman J.P."/>
        </authorList>
    </citation>
    <scope>NUCLEOTIDE SEQUENCE [LARGE SCALE GENOMIC DNA]</scope>
    <source>
        <strain evidence="2 3">SW49</strain>
    </source>
</reference>
<dbReference type="Proteomes" id="UP000321497">
    <property type="component" value="Unassembled WGS sequence"/>
</dbReference>
<feature type="signal peptide" evidence="1">
    <location>
        <begin position="1"/>
        <end position="25"/>
    </location>
</feature>